<proteinExistence type="predicted"/>
<dbReference type="EMBL" id="CP014806">
    <property type="protein sequence ID" value="AMW98839.1"/>
    <property type="molecule type" value="Genomic_DNA"/>
</dbReference>
<evidence type="ECO:0000256" key="1">
    <source>
        <dbReference type="SAM" id="Phobius"/>
    </source>
</evidence>
<keyword evidence="1" id="KW-0472">Membrane</keyword>
<reference evidence="2 3" key="1">
    <citation type="journal article" date="2016" name="Genome Announc.">
        <title>Whole-Genome Sequence of Rummeliibacillus stabekisii Strain PP9 Isolated from Antarctic Soil.</title>
        <authorList>
            <person name="da Mota F.F."/>
            <person name="Vollu R.E."/>
            <person name="Jurelevicius D."/>
            <person name="Seldin L."/>
        </authorList>
    </citation>
    <scope>NUCLEOTIDE SEQUENCE [LARGE SCALE GENOMIC DNA]</scope>
    <source>
        <strain evidence="2 3">PP9</strain>
    </source>
</reference>
<feature type="transmembrane region" description="Helical" evidence="1">
    <location>
        <begin position="61"/>
        <end position="82"/>
    </location>
</feature>
<dbReference type="RefSeq" id="WP_066786645.1">
    <property type="nucleotide sequence ID" value="NZ_BJVD01000001.1"/>
</dbReference>
<evidence type="ECO:0000313" key="2">
    <source>
        <dbReference type="EMBL" id="AMW98839.1"/>
    </source>
</evidence>
<feature type="transmembrane region" description="Helical" evidence="1">
    <location>
        <begin position="27"/>
        <end position="49"/>
    </location>
</feature>
<dbReference type="STRING" id="241244.ATY39_04885"/>
<dbReference type="OrthoDB" id="2437614at2"/>
<name>A0A143HBQ0_9BACL</name>
<sequence>MEFLFYVLMTFLFLIGIRIVIPTMHQFFAVVLFFILLSFLMMRVVLPFWQKLKTFFLFDLPYMPLILGSSLLYLCSLIVSHILDENDYESIAFISHLAIKIWIVTLWLDELASFLKQWEKLVAP</sequence>
<gene>
    <name evidence="2" type="ORF">ATY39_04885</name>
</gene>
<organism evidence="2 3">
    <name type="scientific">Rummeliibacillus stabekisii</name>
    <dbReference type="NCBI Taxonomy" id="241244"/>
    <lineage>
        <taxon>Bacteria</taxon>
        <taxon>Bacillati</taxon>
        <taxon>Bacillota</taxon>
        <taxon>Bacilli</taxon>
        <taxon>Bacillales</taxon>
        <taxon>Caryophanaceae</taxon>
        <taxon>Rummeliibacillus</taxon>
    </lineage>
</organism>
<evidence type="ECO:0000313" key="3">
    <source>
        <dbReference type="Proteomes" id="UP000076021"/>
    </source>
</evidence>
<keyword evidence="1" id="KW-1133">Transmembrane helix</keyword>
<protein>
    <submittedName>
        <fullName evidence="2">Uncharacterized protein</fullName>
    </submittedName>
</protein>
<dbReference type="KEGG" id="rst:ATY39_04885"/>
<accession>A0A143HBQ0</accession>
<keyword evidence="1" id="KW-0812">Transmembrane</keyword>
<dbReference type="AlphaFoldDB" id="A0A143HBQ0"/>
<feature type="transmembrane region" description="Helical" evidence="1">
    <location>
        <begin position="5"/>
        <end position="21"/>
    </location>
</feature>
<feature type="transmembrane region" description="Helical" evidence="1">
    <location>
        <begin position="88"/>
        <end position="108"/>
    </location>
</feature>
<keyword evidence="3" id="KW-1185">Reference proteome</keyword>
<dbReference type="Proteomes" id="UP000076021">
    <property type="component" value="Chromosome"/>
</dbReference>
<reference evidence="3" key="2">
    <citation type="submission" date="2016-03" db="EMBL/GenBank/DDBJ databases">
        <authorList>
            <person name="Ploux O."/>
        </authorList>
    </citation>
    <scope>NUCLEOTIDE SEQUENCE [LARGE SCALE GENOMIC DNA]</scope>
    <source>
        <strain evidence="3">PP9</strain>
    </source>
</reference>